<reference evidence="1 2" key="1">
    <citation type="journal article" date="2018" name="Aquat. Microb. Ecol.">
        <title>Gammaproteobacterial methanotrophs dominate.</title>
        <authorList>
            <person name="Rissanen A.J."/>
            <person name="Saarenheimo J."/>
            <person name="Tiirola M."/>
            <person name="Peura S."/>
            <person name="Aalto S.L."/>
            <person name="Karvinen A."/>
            <person name="Nykanen H."/>
        </authorList>
    </citation>
    <scope>NUCLEOTIDE SEQUENCE [LARGE SCALE GENOMIC DNA]</scope>
    <source>
        <strain evidence="1">AMbin10</strain>
    </source>
</reference>
<evidence type="ECO:0000313" key="1">
    <source>
        <dbReference type="EMBL" id="PZN73301.1"/>
    </source>
</evidence>
<organism evidence="1 2">
    <name type="scientific">Candidatus Methylumidiphilus alinenensis</name>
    <dbReference type="NCBI Taxonomy" id="2202197"/>
    <lineage>
        <taxon>Bacteria</taxon>
        <taxon>Pseudomonadati</taxon>
        <taxon>Pseudomonadota</taxon>
        <taxon>Gammaproteobacteria</taxon>
        <taxon>Methylococcales</taxon>
        <taxon>Candidatus Methylumidiphilus</taxon>
    </lineage>
</organism>
<proteinExistence type="predicted"/>
<evidence type="ECO:0008006" key="3">
    <source>
        <dbReference type="Google" id="ProtNLM"/>
    </source>
</evidence>
<dbReference type="Proteomes" id="UP000249396">
    <property type="component" value="Unassembled WGS sequence"/>
</dbReference>
<evidence type="ECO:0000313" key="2">
    <source>
        <dbReference type="Proteomes" id="UP000249396"/>
    </source>
</evidence>
<dbReference type="AlphaFoldDB" id="A0A2W4QME0"/>
<gene>
    <name evidence="1" type="ORF">DM484_22975</name>
</gene>
<protein>
    <recommendedName>
        <fullName evidence="3">DUF2281 domain-containing protein</fullName>
    </recommendedName>
</protein>
<name>A0A2W4QME0_9GAMM</name>
<comment type="caution">
    <text evidence="1">The sequence shown here is derived from an EMBL/GenBank/DDBJ whole genome shotgun (WGS) entry which is preliminary data.</text>
</comment>
<accession>A0A2W4QME0</accession>
<sequence>MATITTTLIKKLQNLPPQCMAQVEDFVEFLATREARFNAGQRLGETLSKLDTLNLPPLAGEEIEAEIQASRQERAALRT</sequence>
<dbReference type="EMBL" id="QJPH01000461">
    <property type="protein sequence ID" value="PZN73301.1"/>
    <property type="molecule type" value="Genomic_DNA"/>
</dbReference>